<reference evidence="2 3" key="1">
    <citation type="submission" date="2019-10" db="EMBL/GenBank/DDBJ databases">
        <title>Whole genome shotgun sequence of Acrocarpospora corrugata NBRC 13972.</title>
        <authorList>
            <person name="Ichikawa N."/>
            <person name="Kimura A."/>
            <person name="Kitahashi Y."/>
            <person name="Komaki H."/>
            <person name="Oguchi A."/>
        </authorList>
    </citation>
    <scope>NUCLEOTIDE SEQUENCE [LARGE SCALE GENOMIC DNA]</scope>
    <source>
        <strain evidence="2 3">NBRC 13972</strain>
    </source>
</reference>
<accession>A0A5M3W387</accession>
<comment type="caution">
    <text evidence="2">The sequence shown here is derived from an EMBL/GenBank/DDBJ whole genome shotgun (WGS) entry which is preliminary data.</text>
</comment>
<dbReference type="SUPFAM" id="SSF51679">
    <property type="entry name" value="Bacterial luciferase-like"/>
    <property type="match status" value="1"/>
</dbReference>
<dbReference type="Proteomes" id="UP000334990">
    <property type="component" value="Unassembled WGS sequence"/>
</dbReference>
<dbReference type="PANTHER" id="PTHR43244">
    <property type="match status" value="1"/>
</dbReference>
<organism evidence="2 3">
    <name type="scientific">Acrocarpospora corrugata</name>
    <dbReference type="NCBI Taxonomy" id="35763"/>
    <lineage>
        <taxon>Bacteria</taxon>
        <taxon>Bacillati</taxon>
        <taxon>Actinomycetota</taxon>
        <taxon>Actinomycetes</taxon>
        <taxon>Streptosporangiales</taxon>
        <taxon>Streptosporangiaceae</taxon>
        <taxon>Acrocarpospora</taxon>
    </lineage>
</organism>
<dbReference type="AlphaFoldDB" id="A0A5M3W387"/>
<dbReference type="EMBL" id="BLAD01000069">
    <property type="protein sequence ID" value="GES03495.1"/>
    <property type="molecule type" value="Genomic_DNA"/>
</dbReference>
<dbReference type="InterPro" id="IPR050564">
    <property type="entry name" value="F420-G6PD/mer"/>
</dbReference>
<dbReference type="InterPro" id="IPR036661">
    <property type="entry name" value="Luciferase-like_sf"/>
</dbReference>
<gene>
    <name evidence="2" type="primary">hmd_3</name>
    <name evidence="2" type="ORF">Acor_55610</name>
</gene>
<dbReference type="RefSeq" id="WP_155339655.1">
    <property type="nucleotide sequence ID" value="NZ_BAAABN010000082.1"/>
</dbReference>
<feature type="domain" description="Luciferase-like" evidence="1">
    <location>
        <begin position="35"/>
        <end position="240"/>
    </location>
</feature>
<name>A0A5M3W387_9ACTN</name>
<evidence type="ECO:0000313" key="3">
    <source>
        <dbReference type="Proteomes" id="UP000334990"/>
    </source>
</evidence>
<dbReference type="Gene3D" id="3.20.20.30">
    <property type="entry name" value="Luciferase-like domain"/>
    <property type="match status" value="1"/>
</dbReference>
<dbReference type="GO" id="GO:0016705">
    <property type="term" value="F:oxidoreductase activity, acting on paired donors, with incorporation or reduction of molecular oxygen"/>
    <property type="evidence" value="ECO:0007669"/>
    <property type="project" value="InterPro"/>
</dbReference>
<dbReference type="Pfam" id="PF00296">
    <property type="entry name" value="Bac_luciferase"/>
    <property type="match status" value="1"/>
</dbReference>
<sequence>MPPHHLIDPVGTLLPAPHRDLTFGTFLFPKSSEGPALLSQARVAEELGYDLIGVPDHPNWGHYLDQWSLMSAIIGHTSRIEVFSAVSSLALRQPPAVLAKAALTLDALAPGRFHLGLGVGAEPGIASIGGPQWTPGESVDRIREAIELTRVFWSGQSTGNYRGAYYQLTEASLPPAPSPGLDIWIGAIKPRLRRLTAHAADGWLPGMLSIDPDVIKPEVDHLDAEIRAAGRPPGSVRRIYNTIAEKLQPESDGLLIGPADQWIDQLTHVALEFGFDTFVFGDRQTTVEHLHRFAEEVIPGVRADVAAAR</sequence>
<dbReference type="OrthoDB" id="9775082at2"/>
<dbReference type="InterPro" id="IPR011251">
    <property type="entry name" value="Luciferase-like_dom"/>
</dbReference>
<proteinExistence type="predicted"/>
<evidence type="ECO:0000259" key="1">
    <source>
        <dbReference type="Pfam" id="PF00296"/>
    </source>
</evidence>
<protein>
    <submittedName>
        <fullName evidence="2">N5,N10-methylene tetrahydromethanopterin reductase</fullName>
    </submittedName>
</protein>
<evidence type="ECO:0000313" key="2">
    <source>
        <dbReference type="EMBL" id="GES03495.1"/>
    </source>
</evidence>
<keyword evidence="3" id="KW-1185">Reference proteome</keyword>
<dbReference type="PANTHER" id="PTHR43244:SF2">
    <property type="entry name" value="CONSERVED HYPOTHETICAL ALANINE AND PROLINE-RICH PROTEIN"/>
    <property type="match status" value="1"/>
</dbReference>